<dbReference type="OrthoDB" id="10485748at2759"/>
<name>A0A7R8WXA5_9CRUS</name>
<accession>A0A7R8WXA5</accession>
<dbReference type="GO" id="GO:0006313">
    <property type="term" value="P:DNA transposition"/>
    <property type="evidence" value="ECO:0007669"/>
    <property type="project" value="InterPro"/>
</dbReference>
<dbReference type="GO" id="GO:0003677">
    <property type="term" value="F:DNA binding"/>
    <property type="evidence" value="ECO:0007669"/>
    <property type="project" value="InterPro"/>
</dbReference>
<feature type="domain" description="Transposase IS4-like" evidence="1">
    <location>
        <begin position="22"/>
        <end position="124"/>
    </location>
</feature>
<dbReference type="InterPro" id="IPR002559">
    <property type="entry name" value="Transposase_11"/>
</dbReference>
<dbReference type="NCBIfam" id="NF033564">
    <property type="entry name" value="transpos_ISAs1"/>
    <property type="match status" value="1"/>
</dbReference>
<dbReference type="PANTHER" id="PTHR30298">
    <property type="entry name" value="H REPEAT-ASSOCIATED PREDICTED TRANSPOSASE"/>
    <property type="match status" value="1"/>
</dbReference>
<proteinExistence type="predicted"/>
<dbReference type="Pfam" id="PF01609">
    <property type="entry name" value="DDE_Tnp_1"/>
    <property type="match status" value="1"/>
</dbReference>
<protein>
    <recommendedName>
        <fullName evidence="1">Transposase IS4-like domain-containing protein</fullName>
    </recommendedName>
</protein>
<feature type="non-terminal residue" evidence="2">
    <location>
        <position position="1"/>
    </location>
</feature>
<dbReference type="InterPro" id="IPR047647">
    <property type="entry name" value="ISAs1_transpos"/>
</dbReference>
<dbReference type="EMBL" id="OB734213">
    <property type="protein sequence ID" value="CAD7239627.1"/>
    <property type="molecule type" value="Genomic_DNA"/>
</dbReference>
<sequence>SSLLSTHTTEERGHGRHEIRHYTTLVLPESFDQEIAARWAGLSTLTVVEGIRTVGGNTTSTMRYSISSAALSAEDFARAGRGHWGIENSLHWVLDVSFKEDDSRVRKGHGAENLARLRHIALNLVKADKKTKMGVKNKRLMAGWDEQYLAKLLLSL</sequence>
<gene>
    <name evidence="2" type="ORF">CTOB1V02_LOCUS17442</name>
</gene>
<dbReference type="PANTHER" id="PTHR30298:SF0">
    <property type="entry name" value="PROTEIN YBFL-RELATED"/>
    <property type="match status" value="1"/>
</dbReference>
<evidence type="ECO:0000259" key="1">
    <source>
        <dbReference type="Pfam" id="PF01609"/>
    </source>
</evidence>
<evidence type="ECO:0000313" key="2">
    <source>
        <dbReference type="EMBL" id="CAD7239627.1"/>
    </source>
</evidence>
<dbReference type="GO" id="GO:0004803">
    <property type="term" value="F:transposase activity"/>
    <property type="evidence" value="ECO:0007669"/>
    <property type="project" value="InterPro"/>
</dbReference>
<dbReference type="InterPro" id="IPR051698">
    <property type="entry name" value="Transposase_11-like"/>
</dbReference>
<dbReference type="AlphaFoldDB" id="A0A7R8WXA5"/>
<reference evidence="2" key="1">
    <citation type="submission" date="2020-11" db="EMBL/GenBank/DDBJ databases">
        <authorList>
            <person name="Tran Van P."/>
        </authorList>
    </citation>
    <scope>NUCLEOTIDE SEQUENCE</scope>
</reference>
<organism evidence="2">
    <name type="scientific">Cyprideis torosa</name>
    <dbReference type="NCBI Taxonomy" id="163714"/>
    <lineage>
        <taxon>Eukaryota</taxon>
        <taxon>Metazoa</taxon>
        <taxon>Ecdysozoa</taxon>
        <taxon>Arthropoda</taxon>
        <taxon>Crustacea</taxon>
        <taxon>Oligostraca</taxon>
        <taxon>Ostracoda</taxon>
        <taxon>Podocopa</taxon>
        <taxon>Podocopida</taxon>
        <taxon>Cytherocopina</taxon>
        <taxon>Cytheroidea</taxon>
        <taxon>Cytherideidae</taxon>
        <taxon>Cyprideis</taxon>
    </lineage>
</organism>